<evidence type="ECO:0000256" key="3">
    <source>
        <dbReference type="ARBA" id="ARBA00022448"/>
    </source>
</evidence>
<sequence>MLISVAYSLIGASFGAIAVSGGLPLWVPVVMSLFVFAGASQFVTVGVIFAGGGAVAAVLAGLVLNARLLPFGFAVAGSFGSRWWSRLIGAHTLTDASVGFVLRHQDPALRRAAFWAGNIAAFLVWNAATVLGALAGDVLGDTDALGLDVALPAILLSLVLPSLTGRGDGQRARRRAALVGGVLAVATTPLLPTGVPVLLALAALPLTLLRDTPPPKAPPGPRAPATPSASPAPPAPPAPETP</sequence>
<feature type="transmembrane region" description="Helical" evidence="9">
    <location>
        <begin position="114"/>
        <end position="133"/>
    </location>
</feature>
<comment type="subcellular location">
    <subcellularLocation>
        <location evidence="1">Cell membrane</location>
        <topology evidence="1">Multi-pass membrane protein</topology>
    </subcellularLocation>
</comment>
<dbReference type="PANTHER" id="PTHR34979">
    <property type="entry name" value="INNER MEMBRANE PROTEIN YGAZ"/>
    <property type="match status" value="1"/>
</dbReference>
<keyword evidence="3" id="KW-0813">Transport</keyword>
<dbReference type="STRING" id="408015.SXIM_31980"/>
<protein>
    <submittedName>
        <fullName evidence="10">Branched-chain amino acid permease</fullName>
    </submittedName>
</protein>
<evidence type="ECO:0000313" key="11">
    <source>
        <dbReference type="Proteomes" id="UP000034034"/>
    </source>
</evidence>
<gene>
    <name evidence="10" type="ORF">SXIM_31980</name>
</gene>
<evidence type="ECO:0000256" key="6">
    <source>
        <dbReference type="ARBA" id="ARBA00022989"/>
    </source>
</evidence>
<feature type="transmembrane region" description="Helical" evidence="9">
    <location>
        <begin position="6"/>
        <end position="35"/>
    </location>
</feature>
<evidence type="ECO:0000256" key="4">
    <source>
        <dbReference type="ARBA" id="ARBA00022475"/>
    </source>
</evidence>
<accession>A0A0F7FXA2</accession>
<feature type="transmembrane region" description="Helical" evidence="9">
    <location>
        <begin position="176"/>
        <end position="204"/>
    </location>
</feature>
<evidence type="ECO:0000256" key="5">
    <source>
        <dbReference type="ARBA" id="ARBA00022692"/>
    </source>
</evidence>
<dbReference type="HOGENOM" id="CLU_065777_0_1_11"/>
<dbReference type="InterPro" id="IPR011606">
    <property type="entry name" value="Brnchd-chn_aa_trnsp_permease"/>
</dbReference>
<dbReference type="GO" id="GO:1903785">
    <property type="term" value="P:L-valine transmembrane transport"/>
    <property type="evidence" value="ECO:0007669"/>
    <property type="project" value="TreeGrafter"/>
</dbReference>
<dbReference type="PANTHER" id="PTHR34979:SF1">
    <property type="entry name" value="INNER MEMBRANE PROTEIN YGAZ"/>
    <property type="match status" value="1"/>
</dbReference>
<dbReference type="GO" id="GO:0005886">
    <property type="term" value="C:plasma membrane"/>
    <property type="evidence" value="ECO:0007669"/>
    <property type="project" value="UniProtKB-SubCell"/>
</dbReference>
<proteinExistence type="inferred from homology"/>
<comment type="similarity">
    <text evidence="2">Belongs to the AzlC family.</text>
</comment>
<evidence type="ECO:0000313" key="10">
    <source>
        <dbReference type="EMBL" id="AKG44582.1"/>
    </source>
</evidence>
<keyword evidence="5 9" id="KW-0812">Transmembrane</keyword>
<reference evidence="10" key="1">
    <citation type="submission" date="2019-08" db="EMBL/GenBank/DDBJ databases">
        <title>Complete genome sequence of a mangrove-derived Streptomyces xiamenensis.</title>
        <authorList>
            <person name="Xu J."/>
        </authorList>
    </citation>
    <scope>NUCLEOTIDE SEQUENCE</scope>
    <source>
        <strain evidence="10">318</strain>
    </source>
</reference>
<feature type="region of interest" description="Disordered" evidence="8">
    <location>
        <begin position="211"/>
        <end position="242"/>
    </location>
</feature>
<evidence type="ECO:0000256" key="9">
    <source>
        <dbReference type="SAM" id="Phobius"/>
    </source>
</evidence>
<keyword evidence="4" id="KW-1003">Cell membrane</keyword>
<keyword evidence="7 9" id="KW-0472">Membrane</keyword>
<evidence type="ECO:0000256" key="7">
    <source>
        <dbReference type="ARBA" id="ARBA00023136"/>
    </source>
</evidence>
<evidence type="ECO:0000256" key="8">
    <source>
        <dbReference type="SAM" id="MobiDB-lite"/>
    </source>
</evidence>
<dbReference type="Proteomes" id="UP000034034">
    <property type="component" value="Chromosome"/>
</dbReference>
<evidence type="ECO:0000256" key="1">
    <source>
        <dbReference type="ARBA" id="ARBA00004651"/>
    </source>
</evidence>
<dbReference type="PATRIC" id="fig|408015.6.peg.3238"/>
<feature type="compositionally biased region" description="Pro residues" evidence="8">
    <location>
        <begin position="212"/>
        <end position="242"/>
    </location>
</feature>
<feature type="transmembrane region" description="Helical" evidence="9">
    <location>
        <begin position="42"/>
        <end position="63"/>
    </location>
</feature>
<keyword evidence="11" id="KW-1185">Reference proteome</keyword>
<dbReference type="EMBL" id="CP009922">
    <property type="protein sequence ID" value="AKG44582.1"/>
    <property type="molecule type" value="Genomic_DNA"/>
</dbReference>
<organism evidence="10 11">
    <name type="scientific">Streptomyces xiamenensis</name>
    <dbReference type="NCBI Taxonomy" id="408015"/>
    <lineage>
        <taxon>Bacteria</taxon>
        <taxon>Bacillati</taxon>
        <taxon>Actinomycetota</taxon>
        <taxon>Actinomycetes</taxon>
        <taxon>Kitasatosporales</taxon>
        <taxon>Streptomycetaceae</taxon>
        <taxon>Streptomyces</taxon>
    </lineage>
</organism>
<name>A0A0F7FXA2_9ACTN</name>
<dbReference type="AlphaFoldDB" id="A0A0F7FXA2"/>
<feature type="transmembrane region" description="Helical" evidence="9">
    <location>
        <begin position="145"/>
        <end position="164"/>
    </location>
</feature>
<keyword evidence="6 9" id="KW-1133">Transmembrane helix</keyword>
<dbReference type="Pfam" id="PF03591">
    <property type="entry name" value="AzlC"/>
    <property type="match status" value="1"/>
</dbReference>
<evidence type="ECO:0000256" key="2">
    <source>
        <dbReference type="ARBA" id="ARBA00010735"/>
    </source>
</evidence>
<dbReference type="KEGG" id="sxi:SXIM_31980"/>